<dbReference type="Proteomes" id="UP000319557">
    <property type="component" value="Chromosome"/>
</dbReference>
<name>A0A517M2C9_9BACT</name>
<proteinExistence type="predicted"/>
<evidence type="ECO:0000313" key="1">
    <source>
        <dbReference type="EMBL" id="QDS89034.1"/>
    </source>
</evidence>
<evidence type="ECO:0000313" key="2">
    <source>
        <dbReference type="Proteomes" id="UP000319557"/>
    </source>
</evidence>
<gene>
    <name evidence="1" type="ORF">EC9_32310</name>
</gene>
<reference evidence="1 2" key="1">
    <citation type="submission" date="2019-02" db="EMBL/GenBank/DDBJ databases">
        <title>Deep-cultivation of Planctomycetes and their phenomic and genomic characterization uncovers novel biology.</title>
        <authorList>
            <person name="Wiegand S."/>
            <person name="Jogler M."/>
            <person name="Boedeker C."/>
            <person name="Pinto D."/>
            <person name="Vollmers J."/>
            <person name="Rivas-Marin E."/>
            <person name="Kohn T."/>
            <person name="Peeters S.H."/>
            <person name="Heuer A."/>
            <person name="Rast P."/>
            <person name="Oberbeckmann S."/>
            <person name="Bunk B."/>
            <person name="Jeske O."/>
            <person name="Meyerdierks A."/>
            <person name="Storesund J.E."/>
            <person name="Kallscheuer N."/>
            <person name="Luecker S."/>
            <person name="Lage O.M."/>
            <person name="Pohl T."/>
            <person name="Merkel B.J."/>
            <person name="Hornburger P."/>
            <person name="Mueller R.-W."/>
            <person name="Bruemmer F."/>
            <person name="Labrenz M."/>
            <person name="Spormann A.M."/>
            <person name="Op den Camp H."/>
            <person name="Overmann J."/>
            <person name="Amann R."/>
            <person name="Jetten M.S.M."/>
            <person name="Mascher T."/>
            <person name="Medema M.H."/>
            <person name="Devos D.P."/>
            <person name="Kaster A.-K."/>
            <person name="Ovreas L."/>
            <person name="Rohde M."/>
            <person name="Galperin M.Y."/>
            <person name="Jogler C."/>
        </authorList>
    </citation>
    <scope>NUCLEOTIDE SEQUENCE [LARGE SCALE GENOMIC DNA]</scope>
    <source>
        <strain evidence="1 2">EC9</strain>
    </source>
</reference>
<dbReference type="EMBL" id="CP036261">
    <property type="protein sequence ID" value="QDS89034.1"/>
    <property type="molecule type" value="Genomic_DNA"/>
</dbReference>
<sequence length="51" mass="5790">MTLKQFGSVKIMIPRDKLSDSKHEAQTGFRSLDTGLPKISREFQSRPSILL</sequence>
<accession>A0A517M2C9</accession>
<keyword evidence="2" id="KW-1185">Reference proteome</keyword>
<organism evidence="1 2">
    <name type="scientific">Rosistilla ulvae</name>
    <dbReference type="NCBI Taxonomy" id="1930277"/>
    <lineage>
        <taxon>Bacteria</taxon>
        <taxon>Pseudomonadati</taxon>
        <taxon>Planctomycetota</taxon>
        <taxon>Planctomycetia</taxon>
        <taxon>Pirellulales</taxon>
        <taxon>Pirellulaceae</taxon>
        <taxon>Rosistilla</taxon>
    </lineage>
</organism>
<dbReference type="KEGG" id="ruv:EC9_32310"/>
<dbReference type="AlphaFoldDB" id="A0A517M2C9"/>
<protein>
    <submittedName>
        <fullName evidence="1">Uncharacterized protein</fullName>
    </submittedName>
</protein>